<dbReference type="SUPFAM" id="SSF57501">
    <property type="entry name" value="Cystine-knot cytokines"/>
    <property type="match status" value="1"/>
</dbReference>
<dbReference type="GO" id="GO:0051781">
    <property type="term" value="P:positive regulation of cell division"/>
    <property type="evidence" value="ECO:0007669"/>
    <property type="project" value="UniProtKB-KW"/>
</dbReference>
<dbReference type="EMBL" id="KZ308927">
    <property type="protein sequence ID" value="KAG8235591.1"/>
    <property type="molecule type" value="Genomic_DNA"/>
</dbReference>
<proteinExistence type="inferred from homology"/>
<reference evidence="7" key="2">
    <citation type="submission" date="2017-10" db="EMBL/GenBank/DDBJ databases">
        <title>Ladona fulva Genome sequencing and assembly.</title>
        <authorList>
            <person name="Murali S."/>
            <person name="Richards S."/>
            <person name="Bandaranaike D."/>
            <person name="Bellair M."/>
            <person name="Blankenburg K."/>
            <person name="Chao H."/>
            <person name="Dinh H."/>
            <person name="Doddapaneni H."/>
            <person name="Dugan-Rocha S."/>
            <person name="Elkadiri S."/>
            <person name="Gnanaolivu R."/>
            <person name="Hernandez B."/>
            <person name="Skinner E."/>
            <person name="Javaid M."/>
            <person name="Lee S."/>
            <person name="Li M."/>
            <person name="Ming W."/>
            <person name="Munidasa M."/>
            <person name="Muniz J."/>
            <person name="Nguyen L."/>
            <person name="Hughes D."/>
            <person name="Osuji N."/>
            <person name="Pu L.-L."/>
            <person name="Puazo M."/>
            <person name="Qu C."/>
            <person name="Quiroz J."/>
            <person name="Raj R."/>
            <person name="Weissenberger G."/>
            <person name="Xin Y."/>
            <person name="Zou X."/>
            <person name="Han Y."/>
            <person name="Worley K."/>
            <person name="Muzny D."/>
            <person name="Gibbs R."/>
        </authorList>
    </citation>
    <scope>NUCLEOTIDE SEQUENCE</scope>
    <source>
        <strain evidence="7">Sampled in the wild</strain>
    </source>
</reference>
<dbReference type="InterPro" id="IPR000072">
    <property type="entry name" value="PDGF/VEGF_dom"/>
</dbReference>
<keyword evidence="5" id="KW-0732">Signal</keyword>
<dbReference type="Proteomes" id="UP000792457">
    <property type="component" value="Unassembled WGS sequence"/>
</dbReference>
<evidence type="ECO:0000313" key="8">
    <source>
        <dbReference type="Proteomes" id="UP000792457"/>
    </source>
</evidence>
<dbReference type="OrthoDB" id="8878063at2759"/>
<reference evidence="7" key="1">
    <citation type="submission" date="2013-04" db="EMBL/GenBank/DDBJ databases">
        <authorList>
            <person name="Qu J."/>
            <person name="Murali S.C."/>
            <person name="Bandaranaike D."/>
            <person name="Bellair M."/>
            <person name="Blankenburg K."/>
            <person name="Chao H."/>
            <person name="Dinh H."/>
            <person name="Doddapaneni H."/>
            <person name="Downs B."/>
            <person name="Dugan-Rocha S."/>
            <person name="Elkadiri S."/>
            <person name="Gnanaolivu R.D."/>
            <person name="Hernandez B."/>
            <person name="Javaid M."/>
            <person name="Jayaseelan J.C."/>
            <person name="Lee S."/>
            <person name="Li M."/>
            <person name="Ming W."/>
            <person name="Munidasa M."/>
            <person name="Muniz J."/>
            <person name="Nguyen L."/>
            <person name="Ongeri F."/>
            <person name="Osuji N."/>
            <person name="Pu L.-L."/>
            <person name="Puazo M."/>
            <person name="Qu C."/>
            <person name="Quiroz J."/>
            <person name="Raj R."/>
            <person name="Weissenberger G."/>
            <person name="Xin Y."/>
            <person name="Zou X."/>
            <person name="Han Y."/>
            <person name="Richards S."/>
            <person name="Worley K."/>
            <person name="Muzny D."/>
            <person name="Gibbs R."/>
        </authorList>
    </citation>
    <scope>NUCLEOTIDE SEQUENCE</scope>
    <source>
        <strain evidence="7">Sampled in the wild</strain>
    </source>
</reference>
<accession>A0A8K0KI16</accession>
<comment type="caution">
    <text evidence="7">The sequence shown here is derived from an EMBL/GenBank/DDBJ whole genome shotgun (WGS) entry which is preliminary data.</text>
</comment>
<dbReference type="InterPro" id="IPR029034">
    <property type="entry name" value="Cystine-knot_cytokine"/>
</dbReference>
<evidence type="ECO:0000256" key="4">
    <source>
        <dbReference type="RuleBase" id="RU003818"/>
    </source>
</evidence>
<evidence type="ECO:0000256" key="5">
    <source>
        <dbReference type="SAM" id="SignalP"/>
    </source>
</evidence>
<comment type="similarity">
    <text evidence="1 4">Belongs to the PDGF/VEGF growth factor family.</text>
</comment>
<evidence type="ECO:0000313" key="7">
    <source>
        <dbReference type="EMBL" id="KAG8235591.1"/>
    </source>
</evidence>
<dbReference type="GO" id="GO:0008083">
    <property type="term" value="F:growth factor activity"/>
    <property type="evidence" value="ECO:0007669"/>
    <property type="project" value="UniProtKB-KW"/>
</dbReference>
<dbReference type="Gene3D" id="2.10.90.10">
    <property type="entry name" value="Cystine-knot cytokines"/>
    <property type="match status" value="1"/>
</dbReference>
<dbReference type="PANTHER" id="PTHR11633:SF1">
    <property type="entry name" value="LD28763P"/>
    <property type="match status" value="1"/>
</dbReference>
<dbReference type="SMART" id="SM00141">
    <property type="entry name" value="PDGF"/>
    <property type="match status" value="1"/>
</dbReference>
<name>A0A8K0KI16_LADFU</name>
<gene>
    <name evidence="7" type="ORF">J437_LFUL016190</name>
</gene>
<protein>
    <recommendedName>
        <fullName evidence="6">Platelet-derived growth factor (PDGF) family profile domain-containing protein</fullName>
    </recommendedName>
</protein>
<evidence type="ECO:0000256" key="3">
    <source>
        <dbReference type="ARBA" id="ARBA00023246"/>
    </source>
</evidence>
<evidence type="ECO:0000259" key="6">
    <source>
        <dbReference type="PROSITE" id="PS50278"/>
    </source>
</evidence>
<evidence type="ECO:0000256" key="2">
    <source>
        <dbReference type="ARBA" id="ARBA00023030"/>
    </source>
</evidence>
<feature type="signal peptide" evidence="5">
    <location>
        <begin position="1"/>
        <end position="17"/>
    </location>
</feature>
<dbReference type="Pfam" id="PF00341">
    <property type="entry name" value="PDGF"/>
    <property type="match status" value="1"/>
</dbReference>
<dbReference type="GO" id="GO:0070851">
    <property type="term" value="F:growth factor receptor binding"/>
    <property type="evidence" value="ECO:0007669"/>
    <property type="project" value="TreeGrafter"/>
</dbReference>
<evidence type="ECO:0000256" key="1">
    <source>
        <dbReference type="ARBA" id="ARBA00006686"/>
    </source>
</evidence>
<dbReference type="PROSITE" id="PS50278">
    <property type="entry name" value="PDGF_2"/>
    <property type="match status" value="1"/>
</dbReference>
<dbReference type="GO" id="GO:0016020">
    <property type="term" value="C:membrane"/>
    <property type="evidence" value="ECO:0007669"/>
    <property type="project" value="InterPro"/>
</dbReference>
<dbReference type="GO" id="GO:0008284">
    <property type="term" value="P:positive regulation of cell population proliferation"/>
    <property type="evidence" value="ECO:0007669"/>
    <property type="project" value="TreeGrafter"/>
</dbReference>
<keyword evidence="3" id="KW-0497">Mitogen</keyword>
<feature type="chain" id="PRO_5035463628" description="Platelet-derived growth factor (PDGF) family profile domain-containing protein" evidence="5">
    <location>
        <begin position="18"/>
        <end position="327"/>
    </location>
</feature>
<organism evidence="7 8">
    <name type="scientific">Ladona fulva</name>
    <name type="common">Scarce chaser dragonfly</name>
    <name type="synonym">Libellula fulva</name>
    <dbReference type="NCBI Taxonomy" id="123851"/>
    <lineage>
        <taxon>Eukaryota</taxon>
        <taxon>Metazoa</taxon>
        <taxon>Ecdysozoa</taxon>
        <taxon>Arthropoda</taxon>
        <taxon>Hexapoda</taxon>
        <taxon>Insecta</taxon>
        <taxon>Pterygota</taxon>
        <taxon>Palaeoptera</taxon>
        <taxon>Odonata</taxon>
        <taxon>Epiprocta</taxon>
        <taxon>Anisoptera</taxon>
        <taxon>Libelluloidea</taxon>
        <taxon>Libellulidae</taxon>
        <taxon>Ladona</taxon>
    </lineage>
</organism>
<dbReference type="PANTHER" id="PTHR11633">
    <property type="entry name" value="PLATELET-DERIVED GROWTH FACTOR"/>
    <property type="match status" value="1"/>
</dbReference>
<dbReference type="GO" id="GO:0005615">
    <property type="term" value="C:extracellular space"/>
    <property type="evidence" value="ECO:0007669"/>
    <property type="project" value="TreeGrafter"/>
</dbReference>
<keyword evidence="8" id="KW-1185">Reference proteome</keyword>
<keyword evidence="2 4" id="KW-0339">Growth factor</keyword>
<sequence>MVTTTAAALIFLAFVAAATQDRRSSELRRYPRRPLPDSIIFPDGFADLSTRVQEQTPAIEGPTEIPLELIMQLNEVENITDLFRDFIQGMPTAFGLNAEDILANRFGEVERKAVTMRKPAACMPEKHIVSLTSDLPSDPTYFYYPSCTRVDRCGGCCSHSLLSCQPSLTEIVNFQVIVSQYNGAKNLKYVGKELVPIEQHLKCKCDCIMKEKDCNDFQEYRAKECQCVCLNVDDEEKCNSERATKLWDPKTCTCGCRDLKECTTGYYFDEKTCSCVPVPITRRRVSERFGPFGAKRDQTGRFDYKIIPVIPFSEETGIKRRPEFKTD</sequence>
<feature type="domain" description="Platelet-derived growth factor (PDGF) family profile" evidence="6">
    <location>
        <begin position="108"/>
        <end position="210"/>
    </location>
</feature>
<dbReference type="AlphaFoldDB" id="A0A8K0KI16"/>